<keyword evidence="9" id="KW-1185">Reference proteome</keyword>
<keyword evidence="1" id="KW-0805">Transcription regulation</keyword>
<dbReference type="SUPFAM" id="SSF88946">
    <property type="entry name" value="Sigma2 domain of RNA polymerase sigma factors"/>
    <property type="match status" value="1"/>
</dbReference>
<dbReference type="AlphaFoldDB" id="A0A285D3Q4"/>
<evidence type="ECO:0000256" key="4">
    <source>
        <dbReference type="ARBA" id="ARBA00023163"/>
    </source>
</evidence>
<evidence type="ECO:0000313" key="8">
    <source>
        <dbReference type="EMBL" id="SNX73793.1"/>
    </source>
</evidence>
<dbReference type="Pfam" id="PF04539">
    <property type="entry name" value="Sigma70_r3"/>
    <property type="match status" value="1"/>
</dbReference>
<dbReference type="GO" id="GO:0003899">
    <property type="term" value="F:DNA-directed RNA polymerase activity"/>
    <property type="evidence" value="ECO:0007669"/>
    <property type="project" value="InterPro"/>
</dbReference>
<dbReference type="NCBIfam" id="TIGR02479">
    <property type="entry name" value="FliA_WhiG"/>
    <property type="match status" value="1"/>
</dbReference>
<evidence type="ECO:0000256" key="3">
    <source>
        <dbReference type="ARBA" id="ARBA00023125"/>
    </source>
</evidence>
<dbReference type="Gene3D" id="1.10.1740.10">
    <property type="match status" value="1"/>
</dbReference>
<dbReference type="InterPro" id="IPR013325">
    <property type="entry name" value="RNA_pol_sigma_r2"/>
</dbReference>
<gene>
    <name evidence="8" type="ORF">SAMN05878503_11665</name>
</gene>
<dbReference type="GO" id="GO:0003677">
    <property type="term" value="F:DNA binding"/>
    <property type="evidence" value="ECO:0007669"/>
    <property type="project" value="UniProtKB-KW"/>
</dbReference>
<proteinExistence type="predicted"/>
<keyword evidence="4" id="KW-0804">Transcription</keyword>
<dbReference type="EMBL" id="OAOQ01000016">
    <property type="protein sequence ID" value="SNX73793.1"/>
    <property type="molecule type" value="Genomic_DNA"/>
</dbReference>
<dbReference type="InterPro" id="IPR014284">
    <property type="entry name" value="RNA_pol_sigma-70_dom"/>
</dbReference>
<dbReference type="NCBIfam" id="TIGR02937">
    <property type="entry name" value="sigma70-ECF"/>
    <property type="match status" value="1"/>
</dbReference>
<dbReference type="OrthoDB" id="9799825at2"/>
<accession>A0A285D3Q4</accession>
<name>A0A285D3Q4_9RHOB</name>
<dbReference type="InterPro" id="IPR013324">
    <property type="entry name" value="RNA_pol_sigma_r3/r4-like"/>
</dbReference>
<evidence type="ECO:0000259" key="6">
    <source>
        <dbReference type="Pfam" id="PF04542"/>
    </source>
</evidence>
<dbReference type="PANTHER" id="PTHR30385">
    <property type="entry name" value="SIGMA FACTOR F FLAGELLAR"/>
    <property type="match status" value="1"/>
</dbReference>
<dbReference type="GO" id="GO:0016987">
    <property type="term" value="F:sigma factor activity"/>
    <property type="evidence" value="ECO:0007669"/>
    <property type="project" value="UniProtKB-KW"/>
</dbReference>
<dbReference type="NCBIfam" id="NF005413">
    <property type="entry name" value="PRK06986.1"/>
    <property type="match status" value="1"/>
</dbReference>
<feature type="domain" description="RNA polymerase sigma-70 region 3" evidence="5">
    <location>
        <begin position="99"/>
        <end position="155"/>
    </location>
</feature>
<dbReference type="SUPFAM" id="SSF88659">
    <property type="entry name" value="Sigma3 and sigma4 domains of RNA polymerase sigma factors"/>
    <property type="match status" value="2"/>
</dbReference>
<dbReference type="CDD" id="cd06171">
    <property type="entry name" value="Sigma70_r4"/>
    <property type="match status" value="1"/>
</dbReference>
<organism evidence="8 9">
    <name type="scientific">Cereibacter ovatus</name>
    <dbReference type="NCBI Taxonomy" id="439529"/>
    <lineage>
        <taxon>Bacteria</taxon>
        <taxon>Pseudomonadati</taxon>
        <taxon>Pseudomonadota</taxon>
        <taxon>Alphaproteobacteria</taxon>
        <taxon>Rhodobacterales</taxon>
        <taxon>Paracoccaceae</taxon>
        <taxon>Cereibacter</taxon>
    </lineage>
</organism>
<evidence type="ECO:0000259" key="5">
    <source>
        <dbReference type="Pfam" id="PF04539"/>
    </source>
</evidence>
<dbReference type="Gene3D" id="1.20.140.160">
    <property type="match status" value="1"/>
</dbReference>
<evidence type="ECO:0000256" key="1">
    <source>
        <dbReference type="ARBA" id="ARBA00023015"/>
    </source>
</evidence>
<dbReference type="Proteomes" id="UP000219467">
    <property type="component" value="Unassembled WGS sequence"/>
</dbReference>
<feature type="domain" description="RNA polymerase sigma-70 region 2" evidence="6">
    <location>
        <begin position="17"/>
        <end position="88"/>
    </location>
</feature>
<dbReference type="Pfam" id="PF04542">
    <property type="entry name" value="Sigma70_r2"/>
    <property type="match status" value="1"/>
</dbReference>
<dbReference type="GO" id="GO:0006352">
    <property type="term" value="P:DNA-templated transcription initiation"/>
    <property type="evidence" value="ECO:0007669"/>
    <property type="project" value="InterPro"/>
</dbReference>
<dbReference type="PANTHER" id="PTHR30385:SF7">
    <property type="entry name" value="RNA POLYMERASE SIGMA FACTOR FLIA"/>
    <property type="match status" value="1"/>
</dbReference>
<evidence type="ECO:0000313" key="9">
    <source>
        <dbReference type="Proteomes" id="UP000219467"/>
    </source>
</evidence>
<protein>
    <submittedName>
        <fullName evidence="8">RNA polymerase sigma-28 (SigD/FliA/WhiG) subunit</fullName>
    </submittedName>
</protein>
<evidence type="ECO:0000256" key="2">
    <source>
        <dbReference type="ARBA" id="ARBA00023082"/>
    </source>
</evidence>
<reference evidence="9" key="1">
    <citation type="submission" date="2017-08" db="EMBL/GenBank/DDBJ databases">
        <authorList>
            <person name="Varghese N."/>
            <person name="Submissions S."/>
        </authorList>
    </citation>
    <scope>NUCLEOTIDE SEQUENCE [LARGE SCALE GENOMIC DNA]</scope>
    <source>
        <strain evidence="9">JA234</strain>
    </source>
</reference>
<keyword evidence="3" id="KW-0238">DNA-binding</keyword>
<sequence>MIHARGYAEQAQTPERLVRAHMDLVRRIAWNLNARIGRKVEIDDMIQIGYMGLVDASHRYEPREGVTFAAYAAIRIRGSIMDFLRSNSTLCRTTIIMQQKVKAAVQRLEGRLMRAPETPEVAEELGMPVTEYQDWLAQFATSQTASLDEVYDDQSSLFQNNDPSAEDRLQLTQMRGLLRRALGKMPEREALLLQLIFVDELNVYEVAEILGVTTGRVSQIKKAAIERLRGFIGEMQGED</sequence>
<feature type="domain" description="RNA polymerase sigma-70 region 4" evidence="7">
    <location>
        <begin position="181"/>
        <end position="229"/>
    </location>
</feature>
<dbReference type="InterPro" id="IPR007624">
    <property type="entry name" value="RNA_pol_sigma70_r3"/>
</dbReference>
<dbReference type="PRINTS" id="PR00046">
    <property type="entry name" value="SIGMA70FCT"/>
</dbReference>
<dbReference type="Pfam" id="PF04545">
    <property type="entry name" value="Sigma70_r4"/>
    <property type="match status" value="1"/>
</dbReference>
<keyword evidence="2" id="KW-0731">Sigma factor</keyword>
<dbReference type="RefSeq" id="WP_097031381.1">
    <property type="nucleotide sequence ID" value="NZ_OAOQ01000016.1"/>
</dbReference>
<dbReference type="InterPro" id="IPR007630">
    <property type="entry name" value="RNA_pol_sigma70_r4"/>
</dbReference>
<dbReference type="InterPro" id="IPR007627">
    <property type="entry name" value="RNA_pol_sigma70_r2"/>
</dbReference>
<dbReference type="InterPro" id="IPR012845">
    <property type="entry name" value="RNA_pol_sigma_FliA_WhiG"/>
</dbReference>
<evidence type="ECO:0000259" key="7">
    <source>
        <dbReference type="Pfam" id="PF04545"/>
    </source>
</evidence>
<dbReference type="InterPro" id="IPR000943">
    <property type="entry name" value="RNA_pol_sigma70"/>
</dbReference>